<dbReference type="Pfam" id="PF12937">
    <property type="entry name" value="F-box-like"/>
    <property type="match status" value="1"/>
</dbReference>
<evidence type="ECO:0000256" key="1">
    <source>
        <dbReference type="SAM" id="MobiDB-lite"/>
    </source>
</evidence>
<dbReference type="InterPro" id="IPR001810">
    <property type="entry name" value="F-box_dom"/>
</dbReference>
<sequence>MAHDKAEGSGDDECGSLISLNSDERSMDVDTEHRYHHHTARRWIHAIQNASFQPKPTAYSPQGSLGEDPLWEKLRECQDKLAVLRQVRARVQFYPIAGMSNAIVAGSAAPPRKTIDIQTRMIFSQMEEDDDSRSDTSPHPTRDAHSVGIDTLSGLETLVFGYLAPNELIRASGVCRSWKDMARHDVIWEPRLFTPFERYPLREFLGLAADLPAMQVFMIFKRLRVSELPAEVGGGDNVTRAAGEMLLRHQVPAYRGRLLDERERFRTWMQTRVDQQQQQPQQPQLDLTVRLDDNISRSTAVAPRRNRNPVECVHLVCFHGQTPTSDAYEWPTAATTHHLQDQFPALFATIRGRGDRNDDEIHCVKDGYRRSTLKTWLQHQHMVSERVLRSFLRQMLVAVTALEQAGVIHSDISTMTILVLEPADALEEASEKGDGEKETTTGPIFQLLCSLNTWYCGRDLEVSHNSNARDQDGVQGEEQRVDDPMMHRRRQDDDVAVIDIGGEDENAHDRVFNAMHAAAFGQARQLRPPCMLTSVFRCAVSLYARGRFPDTTQSNSTTLLLLLSSQHMPLPSGFRACGEYAKFLLQTGSSSQSTSVAAQLLNHEYVATRANARNNVVVPIRPTNVQTRVLVDYQASILAWYGTLQAQVQAQPADDQSIALDHADFSLNSHLLDLMPRTRMGAAYLEHALEEDKLPSERFVSIVAPVVKESSWVRVLSRTQRHTLQRLDLSNADLPTSVLLDELMNLPRITHLRLPSKIERPDDIEHFLAALSCRELLPNLHAMDENVQAAMDRMEKTYVDQLGMLDFCLQSAK</sequence>
<feature type="domain" description="F-box" evidence="2">
    <location>
        <begin position="159"/>
        <end position="189"/>
    </location>
</feature>
<dbReference type="AlphaFoldDB" id="K3WIF5"/>
<organism evidence="3 4">
    <name type="scientific">Globisporangium ultimum (strain ATCC 200006 / CBS 805.95 / DAOM BR144)</name>
    <name type="common">Pythium ultimum</name>
    <dbReference type="NCBI Taxonomy" id="431595"/>
    <lineage>
        <taxon>Eukaryota</taxon>
        <taxon>Sar</taxon>
        <taxon>Stramenopiles</taxon>
        <taxon>Oomycota</taxon>
        <taxon>Peronosporomycetes</taxon>
        <taxon>Pythiales</taxon>
        <taxon>Pythiaceae</taxon>
        <taxon>Globisporangium</taxon>
    </lineage>
</organism>
<dbReference type="Gene3D" id="1.20.1280.50">
    <property type="match status" value="1"/>
</dbReference>
<dbReference type="InterPro" id="IPR011009">
    <property type="entry name" value="Kinase-like_dom_sf"/>
</dbReference>
<evidence type="ECO:0000259" key="2">
    <source>
        <dbReference type="Pfam" id="PF12937"/>
    </source>
</evidence>
<evidence type="ECO:0000313" key="3">
    <source>
        <dbReference type="EnsemblProtists" id="PYU1_T004747"/>
    </source>
</evidence>
<dbReference type="SUPFAM" id="SSF56112">
    <property type="entry name" value="Protein kinase-like (PK-like)"/>
    <property type="match status" value="1"/>
</dbReference>
<dbReference type="InterPro" id="IPR036047">
    <property type="entry name" value="F-box-like_dom_sf"/>
</dbReference>
<protein>
    <recommendedName>
        <fullName evidence="2">F-box domain-containing protein</fullName>
    </recommendedName>
</protein>
<dbReference type="Proteomes" id="UP000019132">
    <property type="component" value="Unassembled WGS sequence"/>
</dbReference>
<feature type="compositionally biased region" description="Basic and acidic residues" evidence="1">
    <location>
        <begin position="133"/>
        <end position="145"/>
    </location>
</feature>
<dbReference type="SUPFAM" id="SSF81383">
    <property type="entry name" value="F-box domain"/>
    <property type="match status" value="1"/>
</dbReference>
<feature type="region of interest" description="Disordered" evidence="1">
    <location>
        <begin position="1"/>
        <end position="23"/>
    </location>
</feature>
<dbReference type="InParanoid" id="K3WIF5"/>
<reference evidence="3" key="3">
    <citation type="submission" date="2015-02" db="UniProtKB">
        <authorList>
            <consortium name="EnsemblProtists"/>
        </authorList>
    </citation>
    <scope>IDENTIFICATION</scope>
    <source>
        <strain evidence="3">DAOM BR144</strain>
    </source>
</reference>
<reference evidence="4" key="2">
    <citation type="submission" date="2010-04" db="EMBL/GenBank/DDBJ databases">
        <authorList>
            <person name="Buell R."/>
            <person name="Hamilton J."/>
            <person name="Hostetler J."/>
        </authorList>
    </citation>
    <scope>NUCLEOTIDE SEQUENCE [LARGE SCALE GENOMIC DNA]</scope>
    <source>
        <strain evidence="4">DAOM:BR144</strain>
    </source>
</reference>
<dbReference type="Gene3D" id="1.10.510.10">
    <property type="entry name" value="Transferase(Phosphotransferase) domain 1"/>
    <property type="match status" value="1"/>
</dbReference>
<dbReference type="EMBL" id="GL376631">
    <property type="status" value="NOT_ANNOTATED_CDS"/>
    <property type="molecule type" value="Genomic_DNA"/>
</dbReference>
<accession>K3WIF5</accession>
<feature type="region of interest" description="Disordered" evidence="1">
    <location>
        <begin position="126"/>
        <end position="147"/>
    </location>
</feature>
<dbReference type="EnsemblProtists" id="PYU1_T004747">
    <property type="protein sequence ID" value="PYU1_T004747"/>
    <property type="gene ID" value="PYU1_G004736"/>
</dbReference>
<dbReference type="eggNOG" id="ENOG502SM0A">
    <property type="taxonomic scope" value="Eukaryota"/>
</dbReference>
<keyword evidence="4" id="KW-1185">Reference proteome</keyword>
<dbReference type="VEuPathDB" id="FungiDB:PYU1_G004736"/>
<proteinExistence type="predicted"/>
<name>K3WIF5_GLOUD</name>
<dbReference type="OMA" id="DELMPRT"/>
<dbReference type="HOGENOM" id="CLU_016876_0_0_1"/>
<reference evidence="4" key="1">
    <citation type="journal article" date="2010" name="Genome Biol.">
        <title>Genome sequence of the necrotrophic plant pathogen Pythium ultimum reveals original pathogenicity mechanisms and effector repertoire.</title>
        <authorList>
            <person name="Levesque C.A."/>
            <person name="Brouwer H."/>
            <person name="Cano L."/>
            <person name="Hamilton J.P."/>
            <person name="Holt C."/>
            <person name="Huitema E."/>
            <person name="Raffaele S."/>
            <person name="Robideau G.P."/>
            <person name="Thines M."/>
            <person name="Win J."/>
            <person name="Zerillo M.M."/>
            <person name="Beakes G.W."/>
            <person name="Boore J.L."/>
            <person name="Busam D."/>
            <person name="Dumas B."/>
            <person name="Ferriera S."/>
            <person name="Fuerstenberg S.I."/>
            <person name="Gachon C.M."/>
            <person name="Gaulin E."/>
            <person name="Govers F."/>
            <person name="Grenville-Briggs L."/>
            <person name="Horner N."/>
            <person name="Hostetler J."/>
            <person name="Jiang R.H."/>
            <person name="Johnson J."/>
            <person name="Krajaejun T."/>
            <person name="Lin H."/>
            <person name="Meijer H.J."/>
            <person name="Moore B."/>
            <person name="Morris P."/>
            <person name="Phuntmart V."/>
            <person name="Puiu D."/>
            <person name="Shetty J."/>
            <person name="Stajich J.E."/>
            <person name="Tripathy S."/>
            <person name="Wawra S."/>
            <person name="van West P."/>
            <person name="Whitty B.R."/>
            <person name="Coutinho P.M."/>
            <person name="Henrissat B."/>
            <person name="Martin F."/>
            <person name="Thomas P.D."/>
            <person name="Tyler B.M."/>
            <person name="De Vries R.P."/>
            <person name="Kamoun S."/>
            <person name="Yandell M."/>
            <person name="Tisserat N."/>
            <person name="Buell C.R."/>
        </authorList>
    </citation>
    <scope>NUCLEOTIDE SEQUENCE</scope>
    <source>
        <strain evidence="4">DAOM:BR144</strain>
    </source>
</reference>
<evidence type="ECO:0000313" key="4">
    <source>
        <dbReference type="Proteomes" id="UP000019132"/>
    </source>
</evidence>